<dbReference type="AlphaFoldDB" id="A0A1A7P0E3"/>
<keyword evidence="9" id="KW-1185">Reference proteome</keyword>
<dbReference type="PANTHER" id="PTHR38459">
    <property type="entry name" value="PROPHAGE BACTOPRENOL-LINKED GLUCOSE TRANSLOCASE HOMOLOG"/>
    <property type="match status" value="1"/>
</dbReference>
<dbReference type="Proteomes" id="UP000092649">
    <property type="component" value="Unassembled WGS sequence"/>
</dbReference>
<proteinExistence type="inferred from homology"/>
<keyword evidence="5 6" id="KW-0472">Membrane</keyword>
<evidence type="ECO:0000256" key="5">
    <source>
        <dbReference type="ARBA" id="ARBA00023136"/>
    </source>
</evidence>
<feature type="domain" description="GtrA/DPMS transmembrane" evidence="7">
    <location>
        <begin position="7"/>
        <end position="96"/>
    </location>
</feature>
<organism evidence="8 9">
    <name type="scientific">Gallibacterium salpingitidis</name>
    <dbReference type="NCBI Taxonomy" id="505341"/>
    <lineage>
        <taxon>Bacteria</taxon>
        <taxon>Pseudomonadati</taxon>
        <taxon>Pseudomonadota</taxon>
        <taxon>Gammaproteobacteria</taxon>
        <taxon>Pasteurellales</taxon>
        <taxon>Pasteurellaceae</taxon>
        <taxon>Gallibacterium</taxon>
    </lineage>
</organism>
<comment type="similarity">
    <text evidence="2">Belongs to the GtrA family.</text>
</comment>
<comment type="caution">
    <text evidence="8">The sequence shown here is derived from an EMBL/GenBank/DDBJ whole genome shotgun (WGS) entry which is preliminary data.</text>
</comment>
<dbReference type="EMBL" id="JTJL01000013">
    <property type="protein sequence ID" value="OBW95300.1"/>
    <property type="molecule type" value="Genomic_DNA"/>
</dbReference>
<accession>A0A1A7P0E3</accession>
<reference evidence="8 9" key="1">
    <citation type="submission" date="2014-11" db="EMBL/GenBank/DDBJ databases">
        <title>Pan-genome of Gallibacterium spp.</title>
        <authorList>
            <person name="Kudirkiene E."/>
            <person name="Bojesen A.M."/>
        </authorList>
    </citation>
    <scope>NUCLEOTIDE SEQUENCE [LARGE SCALE GENOMIC DNA]</scope>
    <source>
        <strain evidence="8 9">F150</strain>
    </source>
</reference>
<dbReference type="Pfam" id="PF04138">
    <property type="entry name" value="GtrA_DPMS_TM"/>
    <property type="match status" value="1"/>
</dbReference>
<evidence type="ECO:0000313" key="9">
    <source>
        <dbReference type="Proteomes" id="UP000092649"/>
    </source>
</evidence>
<dbReference type="GO" id="GO:0005886">
    <property type="term" value="C:plasma membrane"/>
    <property type="evidence" value="ECO:0007669"/>
    <property type="project" value="TreeGrafter"/>
</dbReference>
<protein>
    <recommendedName>
        <fullName evidence="7">GtrA/DPMS transmembrane domain-containing protein</fullName>
    </recommendedName>
</protein>
<keyword evidence="4 6" id="KW-1133">Transmembrane helix</keyword>
<feature type="transmembrane region" description="Helical" evidence="6">
    <location>
        <begin position="6"/>
        <end position="27"/>
    </location>
</feature>
<name>A0A1A7P0E3_9PAST</name>
<evidence type="ECO:0000256" key="4">
    <source>
        <dbReference type="ARBA" id="ARBA00022989"/>
    </source>
</evidence>
<gene>
    <name evidence="8" type="ORF">QS62_04065</name>
</gene>
<evidence type="ECO:0000256" key="6">
    <source>
        <dbReference type="SAM" id="Phobius"/>
    </source>
</evidence>
<keyword evidence="3 6" id="KW-0812">Transmembrane</keyword>
<evidence type="ECO:0000256" key="3">
    <source>
        <dbReference type="ARBA" id="ARBA00022692"/>
    </source>
</evidence>
<evidence type="ECO:0000259" key="7">
    <source>
        <dbReference type="Pfam" id="PF04138"/>
    </source>
</evidence>
<feature type="transmembrane region" description="Helical" evidence="6">
    <location>
        <begin position="48"/>
        <end position="69"/>
    </location>
</feature>
<dbReference type="InterPro" id="IPR007267">
    <property type="entry name" value="GtrA_DPMS_TM"/>
</dbReference>
<feature type="transmembrane region" description="Helical" evidence="6">
    <location>
        <begin position="75"/>
        <end position="95"/>
    </location>
</feature>
<dbReference type="GO" id="GO:0000271">
    <property type="term" value="P:polysaccharide biosynthetic process"/>
    <property type="evidence" value="ECO:0007669"/>
    <property type="project" value="InterPro"/>
</dbReference>
<comment type="subcellular location">
    <subcellularLocation>
        <location evidence="1">Membrane</location>
        <topology evidence="1">Multi-pass membrane protein</topology>
    </subcellularLocation>
</comment>
<sequence>MLLFEPIGILCSKAFSMTISTIVNYFLNKLWSFSRRNSYLKTEITKYMISQFLNILINTGINSITFNIINDKMLSFLMATGIATIFNYTLQRYWVFKYD</sequence>
<evidence type="ECO:0000313" key="8">
    <source>
        <dbReference type="EMBL" id="OBW95300.1"/>
    </source>
</evidence>
<dbReference type="PANTHER" id="PTHR38459:SF1">
    <property type="entry name" value="PROPHAGE BACTOPRENOL-LINKED GLUCOSE TRANSLOCASE HOMOLOG"/>
    <property type="match status" value="1"/>
</dbReference>
<evidence type="ECO:0000256" key="2">
    <source>
        <dbReference type="ARBA" id="ARBA00009399"/>
    </source>
</evidence>
<dbReference type="InterPro" id="IPR051401">
    <property type="entry name" value="GtrA_CellWall_Glycosyl"/>
</dbReference>
<evidence type="ECO:0000256" key="1">
    <source>
        <dbReference type="ARBA" id="ARBA00004141"/>
    </source>
</evidence>